<evidence type="ECO:0000256" key="1">
    <source>
        <dbReference type="SAM" id="MobiDB-lite"/>
    </source>
</evidence>
<sequence>MLAGGQPDLRDLRDWPPVYRSSGMSLNIFHDGGTYKRTHCLSCLGPYKVKQVFDWYVVLENGHKWKNWREAVSHRKGKEGSVDVDSSEGGSGFGLVNVNRALEELEDMPEMNESEVMDDLEQVPAQRED</sequence>
<gene>
    <name evidence="2" type="ORF">NDU88_006010</name>
</gene>
<comment type="caution">
    <text evidence="2">The sequence shown here is derived from an EMBL/GenBank/DDBJ whole genome shotgun (WGS) entry which is preliminary data.</text>
</comment>
<protein>
    <submittedName>
        <fullName evidence="2">Uncharacterized protein</fullName>
    </submittedName>
</protein>
<dbReference type="EMBL" id="JANPWB010000007">
    <property type="protein sequence ID" value="KAJ1174187.1"/>
    <property type="molecule type" value="Genomic_DNA"/>
</dbReference>
<evidence type="ECO:0000313" key="3">
    <source>
        <dbReference type="Proteomes" id="UP001066276"/>
    </source>
</evidence>
<reference evidence="2" key="1">
    <citation type="journal article" date="2022" name="bioRxiv">
        <title>Sequencing and chromosome-scale assembly of the giantPleurodeles waltlgenome.</title>
        <authorList>
            <person name="Brown T."/>
            <person name="Elewa A."/>
            <person name="Iarovenko S."/>
            <person name="Subramanian E."/>
            <person name="Araus A.J."/>
            <person name="Petzold A."/>
            <person name="Susuki M."/>
            <person name="Suzuki K.-i.T."/>
            <person name="Hayashi T."/>
            <person name="Toyoda A."/>
            <person name="Oliveira C."/>
            <person name="Osipova E."/>
            <person name="Leigh N.D."/>
            <person name="Simon A."/>
            <person name="Yun M.H."/>
        </authorList>
    </citation>
    <scope>NUCLEOTIDE SEQUENCE</scope>
    <source>
        <strain evidence="2">20211129_DDA</strain>
        <tissue evidence="2">Liver</tissue>
    </source>
</reference>
<accession>A0AAV7TC36</accession>
<dbReference type="Proteomes" id="UP001066276">
    <property type="component" value="Chromosome 4_1"/>
</dbReference>
<feature type="region of interest" description="Disordered" evidence="1">
    <location>
        <begin position="107"/>
        <end position="129"/>
    </location>
</feature>
<evidence type="ECO:0000313" key="2">
    <source>
        <dbReference type="EMBL" id="KAJ1174187.1"/>
    </source>
</evidence>
<name>A0AAV7TC36_PLEWA</name>
<proteinExistence type="predicted"/>
<keyword evidence="3" id="KW-1185">Reference proteome</keyword>
<dbReference type="AlphaFoldDB" id="A0AAV7TC36"/>
<feature type="compositionally biased region" description="Acidic residues" evidence="1">
    <location>
        <begin position="107"/>
        <end position="121"/>
    </location>
</feature>
<organism evidence="2 3">
    <name type="scientific">Pleurodeles waltl</name>
    <name type="common">Iberian ribbed newt</name>
    <dbReference type="NCBI Taxonomy" id="8319"/>
    <lineage>
        <taxon>Eukaryota</taxon>
        <taxon>Metazoa</taxon>
        <taxon>Chordata</taxon>
        <taxon>Craniata</taxon>
        <taxon>Vertebrata</taxon>
        <taxon>Euteleostomi</taxon>
        <taxon>Amphibia</taxon>
        <taxon>Batrachia</taxon>
        <taxon>Caudata</taxon>
        <taxon>Salamandroidea</taxon>
        <taxon>Salamandridae</taxon>
        <taxon>Pleurodelinae</taxon>
        <taxon>Pleurodeles</taxon>
    </lineage>
</organism>